<reference evidence="1" key="1">
    <citation type="journal article" date="2019" name="bioRxiv">
        <title>The Genome of the Zebra Mussel, Dreissena polymorpha: A Resource for Invasive Species Research.</title>
        <authorList>
            <person name="McCartney M.A."/>
            <person name="Auch B."/>
            <person name="Kono T."/>
            <person name="Mallez S."/>
            <person name="Zhang Y."/>
            <person name="Obille A."/>
            <person name="Becker A."/>
            <person name="Abrahante J.E."/>
            <person name="Garbe J."/>
            <person name="Badalamenti J.P."/>
            <person name="Herman A."/>
            <person name="Mangelson H."/>
            <person name="Liachko I."/>
            <person name="Sullivan S."/>
            <person name="Sone E.D."/>
            <person name="Koren S."/>
            <person name="Silverstein K.A.T."/>
            <person name="Beckman K.B."/>
            <person name="Gohl D.M."/>
        </authorList>
    </citation>
    <scope>NUCLEOTIDE SEQUENCE</scope>
    <source>
        <strain evidence="1">Duluth1</strain>
        <tissue evidence="1">Whole animal</tissue>
    </source>
</reference>
<dbReference type="AlphaFoldDB" id="A0A9D4QYR3"/>
<proteinExistence type="predicted"/>
<accession>A0A9D4QYR3</accession>
<organism evidence="1 2">
    <name type="scientific">Dreissena polymorpha</name>
    <name type="common">Zebra mussel</name>
    <name type="synonym">Mytilus polymorpha</name>
    <dbReference type="NCBI Taxonomy" id="45954"/>
    <lineage>
        <taxon>Eukaryota</taxon>
        <taxon>Metazoa</taxon>
        <taxon>Spiralia</taxon>
        <taxon>Lophotrochozoa</taxon>
        <taxon>Mollusca</taxon>
        <taxon>Bivalvia</taxon>
        <taxon>Autobranchia</taxon>
        <taxon>Heteroconchia</taxon>
        <taxon>Euheterodonta</taxon>
        <taxon>Imparidentia</taxon>
        <taxon>Neoheterodontei</taxon>
        <taxon>Myida</taxon>
        <taxon>Dreissenoidea</taxon>
        <taxon>Dreissenidae</taxon>
        <taxon>Dreissena</taxon>
    </lineage>
</organism>
<sequence length="89" mass="9947">MIQNTITGLRVIVPPDPWLAVLKGAVLFCKNLLQISERIARFSYGFAVARIFKKAIDSVGLRFNLNGITYCNEVFDKMITKGEILVKGT</sequence>
<reference evidence="1" key="2">
    <citation type="submission" date="2020-11" db="EMBL/GenBank/DDBJ databases">
        <authorList>
            <person name="McCartney M.A."/>
            <person name="Auch B."/>
            <person name="Kono T."/>
            <person name="Mallez S."/>
            <person name="Becker A."/>
            <person name="Gohl D.M."/>
            <person name="Silverstein K.A.T."/>
            <person name="Koren S."/>
            <person name="Bechman K.B."/>
            <person name="Herman A."/>
            <person name="Abrahante J.E."/>
            <person name="Garbe J."/>
        </authorList>
    </citation>
    <scope>NUCLEOTIDE SEQUENCE</scope>
    <source>
        <strain evidence="1">Duluth1</strain>
        <tissue evidence="1">Whole animal</tissue>
    </source>
</reference>
<dbReference type="PANTHER" id="PTHR14187:SF5">
    <property type="entry name" value="HEAT SHOCK 70 KDA PROTEIN 12A"/>
    <property type="match status" value="1"/>
</dbReference>
<gene>
    <name evidence="1" type="ORF">DPMN_090073</name>
</gene>
<evidence type="ECO:0000313" key="1">
    <source>
        <dbReference type="EMBL" id="KAH3847742.1"/>
    </source>
</evidence>
<dbReference type="PANTHER" id="PTHR14187">
    <property type="entry name" value="ALPHA KINASE/ELONGATION FACTOR 2 KINASE"/>
    <property type="match status" value="1"/>
</dbReference>
<dbReference type="EMBL" id="JAIWYP010000003">
    <property type="protein sequence ID" value="KAH3847742.1"/>
    <property type="molecule type" value="Genomic_DNA"/>
</dbReference>
<protein>
    <submittedName>
        <fullName evidence="1">Uncharacterized protein</fullName>
    </submittedName>
</protein>
<keyword evidence="2" id="KW-1185">Reference proteome</keyword>
<comment type="caution">
    <text evidence="1">The sequence shown here is derived from an EMBL/GenBank/DDBJ whole genome shotgun (WGS) entry which is preliminary data.</text>
</comment>
<evidence type="ECO:0000313" key="2">
    <source>
        <dbReference type="Proteomes" id="UP000828390"/>
    </source>
</evidence>
<dbReference type="Proteomes" id="UP000828390">
    <property type="component" value="Unassembled WGS sequence"/>
</dbReference>
<name>A0A9D4QYR3_DREPO</name>